<accession>A0AAV4XUK5</accession>
<evidence type="ECO:0000313" key="2">
    <source>
        <dbReference type="Proteomes" id="UP001054945"/>
    </source>
</evidence>
<sequence>MRSRLIELHLVGRRGGERKIEYLKESVARWKRVKHKREDDITLVRMTRSAWLVQQFCDNPLPRHFKLLLSLVSYAMTCS</sequence>
<gene>
    <name evidence="1" type="ORF">CEXT_27601</name>
</gene>
<keyword evidence="2" id="KW-1185">Reference proteome</keyword>
<name>A0AAV4XUK5_CAEEX</name>
<protein>
    <submittedName>
        <fullName evidence="1">Uncharacterized protein</fullName>
    </submittedName>
</protein>
<dbReference type="AlphaFoldDB" id="A0AAV4XUK5"/>
<organism evidence="1 2">
    <name type="scientific">Caerostris extrusa</name>
    <name type="common">Bark spider</name>
    <name type="synonym">Caerostris bankana</name>
    <dbReference type="NCBI Taxonomy" id="172846"/>
    <lineage>
        <taxon>Eukaryota</taxon>
        <taxon>Metazoa</taxon>
        <taxon>Ecdysozoa</taxon>
        <taxon>Arthropoda</taxon>
        <taxon>Chelicerata</taxon>
        <taxon>Arachnida</taxon>
        <taxon>Araneae</taxon>
        <taxon>Araneomorphae</taxon>
        <taxon>Entelegynae</taxon>
        <taxon>Araneoidea</taxon>
        <taxon>Araneidae</taxon>
        <taxon>Caerostris</taxon>
    </lineage>
</organism>
<dbReference type="Proteomes" id="UP001054945">
    <property type="component" value="Unassembled WGS sequence"/>
</dbReference>
<evidence type="ECO:0000313" key="1">
    <source>
        <dbReference type="EMBL" id="GIY98293.1"/>
    </source>
</evidence>
<reference evidence="1 2" key="1">
    <citation type="submission" date="2021-06" db="EMBL/GenBank/DDBJ databases">
        <title>Caerostris extrusa draft genome.</title>
        <authorList>
            <person name="Kono N."/>
            <person name="Arakawa K."/>
        </authorList>
    </citation>
    <scope>NUCLEOTIDE SEQUENCE [LARGE SCALE GENOMIC DNA]</scope>
</reference>
<proteinExistence type="predicted"/>
<comment type="caution">
    <text evidence="1">The sequence shown here is derived from an EMBL/GenBank/DDBJ whole genome shotgun (WGS) entry which is preliminary data.</text>
</comment>
<dbReference type="EMBL" id="BPLR01000910">
    <property type="protein sequence ID" value="GIY98293.1"/>
    <property type="molecule type" value="Genomic_DNA"/>
</dbReference>